<feature type="transmembrane region" description="Helical" evidence="5">
    <location>
        <begin position="6"/>
        <end position="25"/>
    </location>
</feature>
<evidence type="ECO:0000313" key="7">
    <source>
        <dbReference type="Proteomes" id="UP000011991"/>
    </source>
</evidence>
<name>M5S0J8_9BACT</name>
<keyword evidence="3 5" id="KW-1133">Transmembrane helix</keyword>
<accession>M5S0J8</accession>
<evidence type="ECO:0000256" key="1">
    <source>
        <dbReference type="ARBA" id="ARBA00004167"/>
    </source>
</evidence>
<keyword evidence="2 5" id="KW-0812">Transmembrane</keyword>
<evidence type="ECO:0000256" key="2">
    <source>
        <dbReference type="ARBA" id="ARBA00022692"/>
    </source>
</evidence>
<evidence type="ECO:0000256" key="5">
    <source>
        <dbReference type="SAM" id="Phobius"/>
    </source>
</evidence>
<reference evidence="6 7" key="1">
    <citation type="journal article" date="2013" name="Mar. Genomics">
        <title>Expression of sulfatases in Rhodopirellula baltica and the diversity of sulfatases in the genus Rhodopirellula.</title>
        <authorList>
            <person name="Wegner C.E."/>
            <person name="Richter-Heitmann T."/>
            <person name="Klindworth A."/>
            <person name="Klockow C."/>
            <person name="Richter M."/>
            <person name="Achstetter T."/>
            <person name="Glockner F.O."/>
            <person name="Harder J."/>
        </authorList>
    </citation>
    <scope>NUCLEOTIDE SEQUENCE [LARGE SCALE GENOMIC DNA]</scope>
    <source>
        <strain evidence="6 7">SM1</strain>
    </source>
</reference>
<dbReference type="EMBL" id="ANOG01000273">
    <property type="protein sequence ID" value="EMI21177.1"/>
    <property type="molecule type" value="Genomic_DNA"/>
</dbReference>
<proteinExistence type="predicted"/>
<dbReference type="Pfam" id="PF04228">
    <property type="entry name" value="Zn_peptidase"/>
    <property type="match status" value="1"/>
</dbReference>
<dbReference type="PATRIC" id="fig|1265738.3.peg.1900"/>
<gene>
    <name evidence="6" type="ORF">RMSM_01901</name>
</gene>
<evidence type="ECO:0000313" key="6">
    <source>
        <dbReference type="EMBL" id="EMI21177.1"/>
    </source>
</evidence>
<evidence type="ECO:0008006" key="8">
    <source>
        <dbReference type="Google" id="ProtNLM"/>
    </source>
</evidence>
<dbReference type="PANTHER" id="PTHR30168:SF0">
    <property type="entry name" value="INNER MEMBRANE PROTEIN"/>
    <property type="match status" value="1"/>
</dbReference>
<keyword evidence="4 5" id="KW-0472">Membrane</keyword>
<dbReference type="PANTHER" id="PTHR30168">
    <property type="entry name" value="PUTATIVE MEMBRANE PROTEIN YPFJ"/>
    <property type="match status" value="1"/>
</dbReference>
<keyword evidence="7" id="KW-1185">Reference proteome</keyword>
<dbReference type="GO" id="GO:0016020">
    <property type="term" value="C:membrane"/>
    <property type="evidence" value="ECO:0007669"/>
    <property type="project" value="UniProtKB-SubCell"/>
</dbReference>
<dbReference type="Proteomes" id="UP000011991">
    <property type="component" value="Unassembled WGS sequence"/>
</dbReference>
<dbReference type="InterPro" id="IPR007343">
    <property type="entry name" value="Uncharacterised_pept_Zn_put"/>
</dbReference>
<comment type="caution">
    <text evidence="6">The sequence shown here is derived from an EMBL/GenBank/DDBJ whole genome shotgun (WGS) entry which is preliminary data.</text>
</comment>
<sequence>MSGPAVAGGGAGVLILALIVAILGGDPRQILQQPQQVPGARIGQADGNRELTPAEIEAGDFAKTILADSEDVWTYLFRTQLGSEYVPPTLVLFSGQVRSACGGATAESGPFYCPADQKVYLDTSFFAQLSNQLGAPGDFAQAYVIAHEVGHHVQNLLGYTDQVQQVRRTRSETEANQASVRLELQADFFAGCMLHHLQKQKQVIEEGDIEEGLRAAAAIGDDRLQERSRGYVDVESFTHGTSAQRLRWFRLGLQTGDLRQGDTFNTKDL</sequence>
<comment type="subcellular location">
    <subcellularLocation>
        <location evidence="1">Membrane</location>
        <topology evidence="1">Single-pass membrane protein</topology>
    </subcellularLocation>
</comment>
<evidence type="ECO:0000256" key="3">
    <source>
        <dbReference type="ARBA" id="ARBA00022989"/>
    </source>
</evidence>
<dbReference type="AlphaFoldDB" id="M5S0J8"/>
<protein>
    <recommendedName>
        <fullName evidence="8">Neutral zinc metallopeptidase</fullName>
    </recommendedName>
</protein>
<evidence type="ECO:0000256" key="4">
    <source>
        <dbReference type="ARBA" id="ARBA00023136"/>
    </source>
</evidence>
<organism evidence="6 7">
    <name type="scientific">Rhodopirellula maiorica SM1</name>
    <dbReference type="NCBI Taxonomy" id="1265738"/>
    <lineage>
        <taxon>Bacteria</taxon>
        <taxon>Pseudomonadati</taxon>
        <taxon>Planctomycetota</taxon>
        <taxon>Planctomycetia</taxon>
        <taxon>Pirellulales</taxon>
        <taxon>Pirellulaceae</taxon>
        <taxon>Novipirellula</taxon>
    </lineage>
</organism>